<feature type="domain" description="EamA" evidence="2">
    <location>
        <begin position="8"/>
        <end position="138"/>
    </location>
</feature>
<feature type="transmembrane region" description="Helical" evidence="1">
    <location>
        <begin position="9"/>
        <end position="30"/>
    </location>
</feature>
<sequence length="293" mass="32094">MSGRTINSAIVLLVIGNFLAIISDSIIKWQGGDVPIFQFVLLRVFCTLALLLPFLGMIDRGRLFEGTKIHLIRAHVGLAGVLCMIVALNSLPLATANAIFYAAPVLVMVFGVWFFGERLSWLSFFAVVSGFLGIVVILRPVELSWESLSALGLAFALAINALLVRKLPKGQTMAHTLLLTHLYVIPAATVLALVEGAPFDPTLLGTAFASSFFILGYNITVLLAYRHVSANQVTSAEYTGLIWAMLIGWVWFAEVPDIWFYLGSAMIVVPIILQSLEEKRRLRVIRKTCEAGS</sequence>
<feature type="transmembrane region" description="Helical" evidence="1">
    <location>
        <begin position="258"/>
        <end position="276"/>
    </location>
</feature>
<dbReference type="PANTHER" id="PTHR22911:SF103">
    <property type="entry name" value="BLR2811 PROTEIN"/>
    <property type="match status" value="1"/>
</dbReference>
<keyword evidence="1" id="KW-0472">Membrane</keyword>
<keyword evidence="4" id="KW-1185">Reference proteome</keyword>
<feature type="transmembrane region" description="Helical" evidence="1">
    <location>
        <begin position="122"/>
        <end position="141"/>
    </location>
</feature>
<feature type="transmembrane region" description="Helical" evidence="1">
    <location>
        <begin position="203"/>
        <end position="224"/>
    </location>
</feature>
<feature type="transmembrane region" description="Helical" evidence="1">
    <location>
        <begin position="147"/>
        <end position="164"/>
    </location>
</feature>
<accession>A0ABT1G7C1</accession>
<reference evidence="3 4" key="1">
    <citation type="submission" date="2022-03" db="EMBL/GenBank/DDBJ databases">
        <title>Genomic Encyclopedia of Type Strains, Phase III (KMG-III): the genomes of soil and plant-associated and newly described type strains.</title>
        <authorList>
            <person name="Whitman W."/>
        </authorList>
    </citation>
    <scope>NUCLEOTIDE SEQUENCE [LARGE SCALE GENOMIC DNA]</scope>
    <source>
        <strain evidence="3 4">BSker1</strain>
    </source>
</reference>
<evidence type="ECO:0000256" key="1">
    <source>
        <dbReference type="SAM" id="Phobius"/>
    </source>
</evidence>
<dbReference type="RefSeq" id="WP_253446717.1">
    <property type="nucleotide sequence ID" value="NZ_JALJYF010000001.1"/>
</dbReference>
<organism evidence="3 4">
    <name type="scientific">Natronospira proteinivora</name>
    <dbReference type="NCBI Taxonomy" id="1807133"/>
    <lineage>
        <taxon>Bacteria</taxon>
        <taxon>Pseudomonadati</taxon>
        <taxon>Pseudomonadota</taxon>
        <taxon>Gammaproteobacteria</taxon>
        <taxon>Natronospirales</taxon>
        <taxon>Natronospiraceae</taxon>
        <taxon>Natronospira</taxon>
    </lineage>
</organism>
<gene>
    <name evidence="3" type="ORF">J2T60_001163</name>
</gene>
<name>A0ABT1G7C1_9GAMM</name>
<dbReference type="Proteomes" id="UP001523550">
    <property type="component" value="Unassembled WGS sequence"/>
</dbReference>
<comment type="caution">
    <text evidence="3">The sequence shown here is derived from an EMBL/GenBank/DDBJ whole genome shotgun (WGS) entry which is preliminary data.</text>
</comment>
<evidence type="ECO:0000313" key="3">
    <source>
        <dbReference type="EMBL" id="MCP1727198.1"/>
    </source>
</evidence>
<feature type="transmembrane region" description="Helical" evidence="1">
    <location>
        <begin position="236"/>
        <end position="252"/>
    </location>
</feature>
<evidence type="ECO:0000313" key="4">
    <source>
        <dbReference type="Proteomes" id="UP001523550"/>
    </source>
</evidence>
<keyword evidence="1" id="KW-0812">Transmembrane</keyword>
<dbReference type="PANTHER" id="PTHR22911">
    <property type="entry name" value="ACYL-MALONYL CONDENSING ENZYME-RELATED"/>
    <property type="match status" value="1"/>
</dbReference>
<proteinExistence type="predicted"/>
<dbReference type="EMBL" id="JALJYF010000001">
    <property type="protein sequence ID" value="MCP1727198.1"/>
    <property type="molecule type" value="Genomic_DNA"/>
</dbReference>
<feature type="transmembrane region" description="Helical" evidence="1">
    <location>
        <begin position="176"/>
        <end position="197"/>
    </location>
</feature>
<protein>
    <submittedName>
        <fullName evidence="3">Drug/metabolite transporter (DMT)-like permease</fullName>
    </submittedName>
</protein>
<dbReference type="Pfam" id="PF00892">
    <property type="entry name" value="EamA"/>
    <property type="match status" value="1"/>
</dbReference>
<dbReference type="SUPFAM" id="SSF103481">
    <property type="entry name" value="Multidrug resistance efflux transporter EmrE"/>
    <property type="match status" value="2"/>
</dbReference>
<keyword evidence="1" id="KW-1133">Transmembrane helix</keyword>
<evidence type="ECO:0000259" key="2">
    <source>
        <dbReference type="Pfam" id="PF00892"/>
    </source>
</evidence>
<feature type="transmembrane region" description="Helical" evidence="1">
    <location>
        <begin position="70"/>
        <end position="88"/>
    </location>
</feature>
<feature type="transmembrane region" description="Helical" evidence="1">
    <location>
        <begin position="36"/>
        <end position="58"/>
    </location>
</feature>
<feature type="transmembrane region" description="Helical" evidence="1">
    <location>
        <begin position="94"/>
        <end position="115"/>
    </location>
</feature>
<dbReference type="Gene3D" id="1.10.3730.20">
    <property type="match status" value="1"/>
</dbReference>
<dbReference type="InterPro" id="IPR000620">
    <property type="entry name" value="EamA_dom"/>
</dbReference>
<dbReference type="InterPro" id="IPR037185">
    <property type="entry name" value="EmrE-like"/>
</dbReference>